<gene>
    <name evidence="1" type="ORF">GCM10023225_15680</name>
</gene>
<dbReference type="RefSeq" id="WP_345711893.1">
    <property type="nucleotide sequence ID" value="NZ_BAABIL010000205.1"/>
</dbReference>
<evidence type="ECO:0000313" key="1">
    <source>
        <dbReference type="EMBL" id="GAA4975460.1"/>
    </source>
</evidence>
<dbReference type="EMBL" id="BAABIL010000205">
    <property type="protein sequence ID" value="GAA4975460.1"/>
    <property type="molecule type" value="Genomic_DNA"/>
</dbReference>
<evidence type="ECO:0000313" key="2">
    <source>
        <dbReference type="Proteomes" id="UP001501195"/>
    </source>
</evidence>
<accession>A0ABP9HP42</accession>
<sequence>MKREGLGTLRPLGEDVSAAGWIVDAVRALDEHVVASLVPPVFEAYARVVHPAHRLDETGREVEVTWAEVAAANGRRAHAGMEWIGITGSWRYLHGDTQPGVWDTEPEEGSLPAAQAAALVQVLARFTATPRECFYAVWNGFGASAVPPAARTVQMPGREMLLLRGPLSQAATVSMETPPWQQSPSLWWPADRSWCVATDVDLMSTYIGAGAACIEAITTDPALEAWPVDSRHGITYDSDTLNPVPAPTP</sequence>
<reference evidence="2" key="1">
    <citation type="journal article" date="2019" name="Int. J. Syst. Evol. Microbiol.">
        <title>The Global Catalogue of Microorganisms (GCM) 10K type strain sequencing project: providing services to taxonomists for standard genome sequencing and annotation.</title>
        <authorList>
            <consortium name="The Broad Institute Genomics Platform"/>
            <consortium name="The Broad Institute Genome Sequencing Center for Infectious Disease"/>
            <person name="Wu L."/>
            <person name="Ma J."/>
        </authorList>
    </citation>
    <scope>NUCLEOTIDE SEQUENCE [LARGE SCALE GENOMIC DNA]</scope>
    <source>
        <strain evidence="2">JCM 18126</strain>
    </source>
</reference>
<organism evidence="1 2">
    <name type="scientific">Kineococcus glutinatus</name>
    <dbReference type="NCBI Taxonomy" id="1070872"/>
    <lineage>
        <taxon>Bacteria</taxon>
        <taxon>Bacillati</taxon>
        <taxon>Actinomycetota</taxon>
        <taxon>Actinomycetes</taxon>
        <taxon>Kineosporiales</taxon>
        <taxon>Kineosporiaceae</taxon>
        <taxon>Kineococcus</taxon>
    </lineage>
</organism>
<proteinExistence type="predicted"/>
<dbReference type="Proteomes" id="UP001501195">
    <property type="component" value="Unassembled WGS sequence"/>
</dbReference>
<protein>
    <submittedName>
        <fullName evidence="1">Uncharacterized protein</fullName>
    </submittedName>
</protein>
<comment type="caution">
    <text evidence="1">The sequence shown here is derived from an EMBL/GenBank/DDBJ whole genome shotgun (WGS) entry which is preliminary data.</text>
</comment>
<name>A0ABP9HP42_9ACTN</name>
<keyword evidence="2" id="KW-1185">Reference proteome</keyword>